<proteinExistence type="predicted"/>
<sequence>MLRSVCYLTHIETMESALI</sequence>
<reference evidence="1" key="1">
    <citation type="submission" date="2018-02" db="EMBL/GenBank/DDBJ databases">
        <title>Rhizophora mucronata_Transcriptome.</title>
        <authorList>
            <person name="Meera S.P."/>
            <person name="Sreeshan A."/>
            <person name="Augustine A."/>
        </authorList>
    </citation>
    <scope>NUCLEOTIDE SEQUENCE</scope>
    <source>
        <tissue evidence="1">Leaf</tissue>
    </source>
</reference>
<name>A0A2P2NRR0_RHIMU</name>
<dbReference type="AlphaFoldDB" id="A0A2P2NRR0"/>
<protein>
    <submittedName>
        <fullName evidence="1">Uncharacterized protein</fullName>
    </submittedName>
</protein>
<evidence type="ECO:0000313" key="1">
    <source>
        <dbReference type="EMBL" id="MBX45198.1"/>
    </source>
</evidence>
<dbReference type="EMBL" id="GGEC01064714">
    <property type="protein sequence ID" value="MBX45198.1"/>
    <property type="molecule type" value="Transcribed_RNA"/>
</dbReference>
<accession>A0A2P2NRR0</accession>
<organism evidence="1">
    <name type="scientific">Rhizophora mucronata</name>
    <name type="common">Asiatic mangrove</name>
    <dbReference type="NCBI Taxonomy" id="61149"/>
    <lineage>
        <taxon>Eukaryota</taxon>
        <taxon>Viridiplantae</taxon>
        <taxon>Streptophyta</taxon>
        <taxon>Embryophyta</taxon>
        <taxon>Tracheophyta</taxon>
        <taxon>Spermatophyta</taxon>
        <taxon>Magnoliopsida</taxon>
        <taxon>eudicotyledons</taxon>
        <taxon>Gunneridae</taxon>
        <taxon>Pentapetalae</taxon>
        <taxon>rosids</taxon>
        <taxon>fabids</taxon>
        <taxon>Malpighiales</taxon>
        <taxon>Rhizophoraceae</taxon>
        <taxon>Rhizophora</taxon>
    </lineage>
</organism>